<dbReference type="SUPFAM" id="SSF48403">
    <property type="entry name" value="Ankyrin repeat"/>
    <property type="match status" value="3"/>
</dbReference>
<evidence type="ECO:0000313" key="6">
    <source>
        <dbReference type="Proteomes" id="UP000566819"/>
    </source>
</evidence>
<evidence type="ECO:0000313" key="5">
    <source>
        <dbReference type="EMBL" id="KAF4619086.1"/>
    </source>
</evidence>
<organism evidence="5 6">
    <name type="scientific">Cudoniella acicularis</name>
    <dbReference type="NCBI Taxonomy" id="354080"/>
    <lineage>
        <taxon>Eukaryota</taxon>
        <taxon>Fungi</taxon>
        <taxon>Dikarya</taxon>
        <taxon>Ascomycota</taxon>
        <taxon>Pezizomycotina</taxon>
        <taxon>Leotiomycetes</taxon>
        <taxon>Helotiales</taxon>
        <taxon>Tricladiaceae</taxon>
        <taxon>Cudoniella</taxon>
    </lineage>
</organism>
<name>A0A8H4QYN1_9HELO</name>
<evidence type="ECO:0000256" key="2">
    <source>
        <dbReference type="ARBA" id="ARBA00023043"/>
    </source>
</evidence>
<protein>
    <submittedName>
        <fullName evidence="5">Uncharacterized protein</fullName>
    </submittedName>
</protein>
<dbReference type="InterPro" id="IPR036770">
    <property type="entry name" value="Ankyrin_rpt-contain_sf"/>
</dbReference>
<keyword evidence="4" id="KW-0175">Coiled coil</keyword>
<feature type="repeat" description="ANK" evidence="3">
    <location>
        <begin position="992"/>
        <end position="1024"/>
    </location>
</feature>
<evidence type="ECO:0000256" key="3">
    <source>
        <dbReference type="PROSITE-ProRule" id="PRU00023"/>
    </source>
</evidence>
<keyword evidence="6" id="KW-1185">Reference proteome</keyword>
<dbReference type="PANTHER" id="PTHR24198:SF165">
    <property type="entry name" value="ANKYRIN REPEAT-CONTAINING PROTEIN-RELATED"/>
    <property type="match status" value="1"/>
</dbReference>
<dbReference type="Gene3D" id="1.25.40.20">
    <property type="entry name" value="Ankyrin repeat-containing domain"/>
    <property type="match status" value="3"/>
</dbReference>
<evidence type="ECO:0000256" key="4">
    <source>
        <dbReference type="SAM" id="Coils"/>
    </source>
</evidence>
<accession>A0A8H4QYN1</accession>
<dbReference type="EMBL" id="JAAMPI010002041">
    <property type="protein sequence ID" value="KAF4619086.1"/>
    <property type="molecule type" value="Genomic_DNA"/>
</dbReference>
<dbReference type="OrthoDB" id="194358at2759"/>
<dbReference type="PROSITE" id="PS50088">
    <property type="entry name" value="ANK_REPEAT"/>
    <property type="match status" value="1"/>
</dbReference>
<dbReference type="PANTHER" id="PTHR24198">
    <property type="entry name" value="ANKYRIN REPEAT AND PROTEIN KINASE DOMAIN-CONTAINING PROTEIN"/>
    <property type="match status" value="1"/>
</dbReference>
<dbReference type="InterPro" id="IPR002110">
    <property type="entry name" value="Ankyrin_rpt"/>
</dbReference>
<sequence length="1414" mass="153968">MLASANEMRGGFSVAEMAGSKVSRFLDGADGVIVPGVGRRAPVRRAGEFADISNTGVSMSHIFNQMEQNTTVLALSADFKSPVVTESSMSSPQSLKSPQPLSLPRFQESYITDADTQHVITLLTQQRAVDGKSKKSKKEVDVFSYKEVNAVLNSAVSNRNSPASPGLVQALLKHGADVSVARRKSTNFFKKIIKRDQEDRRSDVLAQATQNCQLEVVWILTKQADDFAKTEALPFAIQQNDTAKARVLLDAGADAATFHTEFLSAIEKNGADDMVETLILANEKGPYFDNGAALQKAIEAGREDLANAIATCENKPSPKSFDIAVALAYAKLAHDPEKQHRMIETCIQGGARGSNTDEILHQTAKFGQTALTDLLLASGASVDHQEGAALRHAITSEQPALLTTLLRGKPSPSTLATIIPATMTLSNPAVTYESIDHLLSAGLQGNSVAETLITIVNRSSGTTSDSEDLRLIQLLLEKGEADINFDGGKSIRLAATAGNTALLKLLLPHNPSVESLNAAFPLAMQLQDAAWRLEVVTMILQAGATGKVIDDALLESASTGKDGVKLTSVLLSRSSVDYENGKALCNAIKSRSLEQIKALMEGGPSGSTLNAGWVEADALQDDEFQYQAFQVLLDAGADQTLKNSSLITAATRGQRGIPVCRLLLQHQASPDYSNGASIVGAAKGLHLDTLHLLAGAVTTPSVFTVAFDAFTDGDEWLAPKWLEIVHFLLENGALGQEVDAAFCKAARLFDADAVELLVNSVNTEVLGLALVTATQAGKDWLSIDNLWLVHSLLEWGAAGECVNIIFLEALDAYARGFTSEDLVDTFLHVGAGADVNFQNGEALQIAAKFGNGALIEKLAACRATRETLTLAFSVAIISGHEEKQLNSVIDAFMRNEGTKPDFTSVPDGFQPLLFACLLAYPQSAALVKRLMKLGCSLESQIEHYPYDDEEFEAENVTVLAWAISQPENRIASASIDALIDGKADVSFTTKVSRVTPLILAAKYSRIDVVKKLIKHKAKTTAKDIFDRSALFYASRIGDVESVEALALVKAKHHPDFPSSKEQHEGRTALQELCLMCDGAKGSTRIEETIQALVDGKASPLEQSRRKNALFLALDNANPLPATRALLDGLMWKHMTSEENVYVEVDPETGTKYFFSPTTYVARGFSQGPVGDNERLLRLLEDKRGVDRYYAEEGAEQPPDAVGQPQAIIDAEKKRRTREEKLRQQQLDHELALLRERQAADHKAEIERAKHEEKMFREQELAQQRMALQEQGDAQKLQAAQTRAQFDEMQKQRLAQQKLAAQQQEQELKLRFGQQAAQQKLAVQARQNQLAAAASQQKLITQQRMAEGQARAAQQKLTIKARQDQQALRFMHASAKEKQYTHNMQMAELSAKAETMKLTMMNKHFSAKQKRIAAG</sequence>
<evidence type="ECO:0000256" key="1">
    <source>
        <dbReference type="ARBA" id="ARBA00022737"/>
    </source>
</evidence>
<dbReference type="Proteomes" id="UP000566819">
    <property type="component" value="Unassembled WGS sequence"/>
</dbReference>
<feature type="coiled-coil region" evidence="4">
    <location>
        <begin position="1238"/>
        <end position="1310"/>
    </location>
</feature>
<gene>
    <name evidence="5" type="ORF">G7Y89_g14761</name>
</gene>
<comment type="caution">
    <text evidence="5">The sequence shown here is derived from an EMBL/GenBank/DDBJ whole genome shotgun (WGS) entry which is preliminary data.</text>
</comment>
<proteinExistence type="predicted"/>
<keyword evidence="2 3" id="KW-0040">ANK repeat</keyword>
<dbReference type="Pfam" id="PF12796">
    <property type="entry name" value="Ank_2"/>
    <property type="match status" value="1"/>
</dbReference>
<keyword evidence="1" id="KW-0677">Repeat</keyword>
<reference evidence="5 6" key="1">
    <citation type="submission" date="2020-03" db="EMBL/GenBank/DDBJ databases">
        <title>Draft Genome Sequence of Cudoniella acicularis.</title>
        <authorList>
            <person name="Buettner E."/>
            <person name="Kellner H."/>
        </authorList>
    </citation>
    <scope>NUCLEOTIDE SEQUENCE [LARGE SCALE GENOMIC DNA]</scope>
    <source>
        <strain evidence="5 6">DSM 108380</strain>
    </source>
</reference>
<dbReference type="SMART" id="SM00248">
    <property type="entry name" value="ANK"/>
    <property type="match status" value="9"/>
</dbReference>